<evidence type="ECO:0000313" key="2">
    <source>
        <dbReference type="EMBL" id="GLD75104.1"/>
    </source>
</evidence>
<dbReference type="EMBL" id="BRZM01002702">
    <property type="protein sequence ID" value="GLD75104.1"/>
    <property type="molecule type" value="Genomic_DNA"/>
</dbReference>
<reference evidence="2" key="1">
    <citation type="submission" date="2022-08" db="EMBL/GenBank/DDBJ databases">
        <title>Genome sequencing of akame (Lates japonicus).</title>
        <authorList>
            <person name="Hashiguchi Y."/>
            <person name="Takahashi H."/>
        </authorList>
    </citation>
    <scope>NUCLEOTIDE SEQUENCE</scope>
    <source>
        <strain evidence="2">Kochi</strain>
    </source>
</reference>
<dbReference type="Proteomes" id="UP001279410">
    <property type="component" value="Unassembled WGS sequence"/>
</dbReference>
<name>A0AAD3RLR0_LATJO</name>
<accession>A0AAD3RLR0</accession>
<sequence>MRLCWAQYASNRRTTPLTDASALWSKATPVCTSSIHRACRSQASTGKPVGSSYGLLGASSDIQGHRWHLLQCPAQSSLGMPPSALPAQAQAYCKALTGFHDPQFATGPLPQQAHWHRGRRQQCQSKNGEDPQTAGHPGSVLPHPQQPDRRDHQPGGVEVSPAQSHRALVEWMVTVVWVSV</sequence>
<proteinExistence type="predicted"/>
<evidence type="ECO:0000256" key="1">
    <source>
        <dbReference type="SAM" id="MobiDB-lite"/>
    </source>
</evidence>
<organism evidence="2 3">
    <name type="scientific">Lates japonicus</name>
    <name type="common">Japanese lates</name>
    <dbReference type="NCBI Taxonomy" id="270547"/>
    <lineage>
        <taxon>Eukaryota</taxon>
        <taxon>Metazoa</taxon>
        <taxon>Chordata</taxon>
        <taxon>Craniata</taxon>
        <taxon>Vertebrata</taxon>
        <taxon>Euteleostomi</taxon>
        <taxon>Actinopterygii</taxon>
        <taxon>Neopterygii</taxon>
        <taxon>Teleostei</taxon>
        <taxon>Neoteleostei</taxon>
        <taxon>Acanthomorphata</taxon>
        <taxon>Carangaria</taxon>
        <taxon>Carangaria incertae sedis</taxon>
        <taxon>Centropomidae</taxon>
        <taxon>Lates</taxon>
    </lineage>
</organism>
<dbReference type="AlphaFoldDB" id="A0AAD3RLR0"/>
<gene>
    <name evidence="2" type="ORF">AKAME5_002643700</name>
</gene>
<protein>
    <submittedName>
        <fullName evidence="2">Voltage-dependent L-type calcium channel subunit alpha-1D</fullName>
    </submittedName>
</protein>
<feature type="region of interest" description="Disordered" evidence="1">
    <location>
        <begin position="104"/>
        <end position="162"/>
    </location>
</feature>
<evidence type="ECO:0000313" key="3">
    <source>
        <dbReference type="Proteomes" id="UP001279410"/>
    </source>
</evidence>
<comment type="caution">
    <text evidence="2">The sequence shown here is derived from an EMBL/GenBank/DDBJ whole genome shotgun (WGS) entry which is preliminary data.</text>
</comment>
<keyword evidence="3" id="KW-1185">Reference proteome</keyword>